<protein>
    <recommendedName>
        <fullName evidence="1">Putative Flp pilus-assembly TadG-like N-terminal domain-containing protein</fullName>
    </recommendedName>
</protein>
<keyword evidence="3" id="KW-1185">Reference proteome</keyword>
<dbReference type="AlphaFoldDB" id="A0A2T7UQV6"/>
<organism evidence="2 3">
    <name type="scientific">Pararhodobacter aggregans</name>
    <dbReference type="NCBI Taxonomy" id="404875"/>
    <lineage>
        <taxon>Bacteria</taxon>
        <taxon>Pseudomonadati</taxon>
        <taxon>Pseudomonadota</taxon>
        <taxon>Alphaproteobacteria</taxon>
        <taxon>Rhodobacterales</taxon>
        <taxon>Paracoccaceae</taxon>
        <taxon>Pararhodobacter</taxon>
    </lineage>
</organism>
<dbReference type="Pfam" id="PF13400">
    <property type="entry name" value="Tad"/>
    <property type="match status" value="1"/>
</dbReference>
<sequence>MPDSPAARSEKGAVSVLFMILLPVLLLAGGLAIDVTALNAERRYVQAQADLAALAAARHLTGAAESRQAARQTVAGNRVFVASPLADSDIVFGVLSGADFIPTADQSSTQGADAVRVVVEAPAQMYLLDLFFPLEDRVVRREAVAAIERPRVSFSLGNCLAELSLLGTLLRPYLGVQTDVLCSGRGVDTQVSLPGVLEASAALLTPSGEPFTYGDVLDADLSAGALLSTITGLPQQLGLGPSVQLGQALQLPDSVRRLHVGAPIGAASIQQADLVFAIAELMAERVASVDVGLHLGEQQVGAVVRVGDSRQMVINVIPGSPEARASTAQIRVDLNTIRLLGLLDLNISLRVASAEAVLTDQGDACATDPLAVVADFQPIDARLVDIDLSMRLTGLVGALVPLELSTDGMRDVTRTGFGFTRARYETEPRVTFSPSEGVVANLLSVLNSLTLGVYGHNLPRLPLGGSLLGQQTSLLEAGEEVLLDLLGLDLARAELELLDLSCPSPNPWLVR</sequence>
<evidence type="ECO:0000259" key="1">
    <source>
        <dbReference type="Pfam" id="PF13400"/>
    </source>
</evidence>
<dbReference type="OrthoDB" id="7862266at2"/>
<name>A0A2T7UQV6_9RHOB</name>
<dbReference type="Proteomes" id="UP000244810">
    <property type="component" value="Unassembled WGS sequence"/>
</dbReference>
<evidence type="ECO:0000313" key="2">
    <source>
        <dbReference type="EMBL" id="PVE47113.1"/>
    </source>
</evidence>
<dbReference type="EMBL" id="QDDR01000006">
    <property type="protein sequence ID" value="PVE47113.1"/>
    <property type="molecule type" value="Genomic_DNA"/>
</dbReference>
<accession>A0A2T7UQV6</accession>
<evidence type="ECO:0000313" key="3">
    <source>
        <dbReference type="Proteomes" id="UP000244810"/>
    </source>
</evidence>
<comment type="caution">
    <text evidence="2">The sequence shown here is derived from an EMBL/GenBank/DDBJ whole genome shotgun (WGS) entry which is preliminary data.</text>
</comment>
<gene>
    <name evidence="2" type="ORF">DDE23_12760</name>
</gene>
<reference evidence="2 3" key="1">
    <citation type="journal article" date="2011" name="Syst. Appl. Microbiol.">
        <title>Defluviimonas denitrificans gen. nov., sp. nov., and Pararhodobacter aggregans gen. nov., sp. nov., non-phototrophic Rhodobacteraceae from the biofilter of a marine aquaculture.</title>
        <authorList>
            <person name="Foesel B.U."/>
            <person name="Drake H.L."/>
            <person name="Schramm A."/>
        </authorList>
    </citation>
    <scope>NUCLEOTIDE SEQUENCE [LARGE SCALE GENOMIC DNA]</scope>
    <source>
        <strain evidence="2 3">D1-19</strain>
    </source>
</reference>
<dbReference type="InterPro" id="IPR028087">
    <property type="entry name" value="Tad_N"/>
</dbReference>
<proteinExistence type="predicted"/>
<feature type="domain" description="Putative Flp pilus-assembly TadG-like N-terminal" evidence="1">
    <location>
        <begin position="12"/>
        <end position="58"/>
    </location>
</feature>
<dbReference type="RefSeq" id="WP_107752125.1">
    <property type="nucleotide sequence ID" value="NZ_QDDR01000006.1"/>
</dbReference>